<evidence type="ECO:0000313" key="3">
    <source>
        <dbReference type="Proteomes" id="UP001279012"/>
    </source>
</evidence>
<accession>A0AAW9EGV8</accession>
<dbReference type="Gene3D" id="1.20.1440.230">
    <property type="entry name" value="NADH-ubiquinone oxidoreductase 51kDa subunit, iron-sulphur binding domain"/>
    <property type="match status" value="1"/>
</dbReference>
<dbReference type="InterPro" id="IPR037207">
    <property type="entry name" value="Nuop51_4Fe4S-bd_sf"/>
</dbReference>
<dbReference type="SUPFAM" id="SSF140490">
    <property type="entry name" value="Nqo1C-terminal domain-like"/>
    <property type="match status" value="1"/>
</dbReference>
<proteinExistence type="predicted"/>
<reference evidence="2" key="1">
    <citation type="submission" date="2023-11" db="EMBL/GenBank/DDBJ databases">
        <title>Detection of rare carbapenemases in Enterobacterales - comparison of two colorimetric and two CIM-based carbapenemase assays.</title>
        <authorList>
            <person name="Schaffarczyk L."/>
            <person name="Noster J."/>
            <person name="Stelzer Y."/>
            <person name="Sattler J."/>
            <person name="Gatermann S."/>
            <person name="Hamprecht A."/>
        </authorList>
    </citation>
    <scope>NUCLEOTIDE SEQUENCE</scope>
    <source>
        <strain evidence="2">CIM-Cont-037</strain>
    </source>
</reference>
<gene>
    <name evidence="2" type="ORF">SJ059_33890</name>
</gene>
<dbReference type="InterPro" id="IPR019575">
    <property type="entry name" value="Nuop51_4Fe4S-bd"/>
</dbReference>
<feature type="non-terminal residue" evidence="2">
    <location>
        <position position="1"/>
    </location>
</feature>
<dbReference type="GO" id="GO:0051539">
    <property type="term" value="F:4 iron, 4 sulfur cluster binding"/>
    <property type="evidence" value="ECO:0007669"/>
    <property type="project" value="InterPro"/>
</dbReference>
<feature type="domain" description="NADH-ubiquinone oxidoreductase 51kDa subunit iron-sulphur binding" evidence="1">
    <location>
        <begin position="1"/>
        <end position="42"/>
    </location>
</feature>
<dbReference type="AlphaFoldDB" id="A0AAW9EGV8"/>
<feature type="non-terminal residue" evidence="2">
    <location>
        <position position="67"/>
    </location>
</feature>
<evidence type="ECO:0000259" key="1">
    <source>
        <dbReference type="Pfam" id="PF10589"/>
    </source>
</evidence>
<name>A0AAW9EGV8_KLEAE</name>
<dbReference type="EMBL" id="JAWZZT010002045">
    <property type="protein sequence ID" value="MDX7019418.1"/>
    <property type="molecule type" value="Genomic_DNA"/>
</dbReference>
<comment type="caution">
    <text evidence="2">The sequence shown here is derived from an EMBL/GenBank/DDBJ whole genome shotgun (WGS) entry which is preliminary data.</text>
</comment>
<sequence>DIETLEHLCRSLSPVHTFCAHAPGAVEPLQSAIKYFREEFEAGIIQEDYTNANLIRGIQPNLLKSRW</sequence>
<protein>
    <submittedName>
        <fullName evidence="2">NADH-ubiquinone oxidoreductase-F iron-sulfur binding region domain-containing protein</fullName>
    </submittedName>
</protein>
<dbReference type="Proteomes" id="UP001279012">
    <property type="component" value="Unassembled WGS sequence"/>
</dbReference>
<evidence type="ECO:0000313" key="2">
    <source>
        <dbReference type="EMBL" id="MDX7019418.1"/>
    </source>
</evidence>
<organism evidence="2 3">
    <name type="scientific">Klebsiella aerogenes</name>
    <name type="common">Enterobacter aerogenes</name>
    <dbReference type="NCBI Taxonomy" id="548"/>
    <lineage>
        <taxon>Bacteria</taxon>
        <taxon>Pseudomonadati</taxon>
        <taxon>Pseudomonadota</taxon>
        <taxon>Gammaproteobacteria</taxon>
        <taxon>Enterobacterales</taxon>
        <taxon>Enterobacteriaceae</taxon>
        <taxon>Klebsiella/Raoultella group</taxon>
        <taxon>Klebsiella</taxon>
    </lineage>
</organism>
<dbReference type="Pfam" id="PF10589">
    <property type="entry name" value="NADH_4Fe-4S"/>
    <property type="match status" value="1"/>
</dbReference>